<dbReference type="Proteomes" id="UP000064967">
    <property type="component" value="Chromosome"/>
</dbReference>
<dbReference type="InterPro" id="IPR029058">
    <property type="entry name" value="AB_hydrolase_fold"/>
</dbReference>
<organism evidence="3 4">
    <name type="scientific">Labilithrix luteola</name>
    <dbReference type="NCBI Taxonomy" id="1391654"/>
    <lineage>
        <taxon>Bacteria</taxon>
        <taxon>Pseudomonadati</taxon>
        <taxon>Myxococcota</taxon>
        <taxon>Polyangia</taxon>
        <taxon>Polyangiales</taxon>
        <taxon>Labilitrichaceae</taxon>
        <taxon>Labilithrix</taxon>
    </lineage>
</organism>
<dbReference type="RefSeq" id="WP_146647601.1">
    <property type="nucleotide sequence ID" value="NZ_CP012333.1"/>
</dbReference>
<keyword evidence="2" id="KW-0732">Signal</keyword>
<dbReference type="SUPFAM" id="SSF53474">
    <property type="entry name" value="alpha/beta-Hydrolases"/>
    <property type="match status" value="1"/>
</dbReference>
<feature type="compositionally biased region" description="Low complexity" evidence="1">
    <location>
        <begin position="31"/>
        <end position="46"/>
    </location>
</feature>
<evidence type="ECO:0000256" key="2">
    <source>
        <dbReference type="SAM" id="SignalP"/>
    </source>
</evidence>
<dbReference type="PROSITE" id="PS51257">
    <property type="entry name" value="PROKAR_LIPOPROTEIN"/>
    <property type="match status" value="1"/>
</dbReference>
<keyword evidence="4" id="KW-1185">Reference proteome</keyword>
<dbReference type="EMBL" id="CP012333">
    <property type="protein sequence ID" value="AKU96290.1"/>
    <property type="molecule type" value="Genomic_DNA"/>
</dbReference>
<accession>A0A0K1PRX8</accession>
<feature type="signal peptide" evidence="2">
    <location>
        <begin position="1"/>
        <end position="22"/>
    </location>
</feature>
<evidence type="ECO:0000256" key="1">
    <source>
        <dbReference type="SAM" id="MobiDB-lite"/>
    </source>
</evidence>
<dbReference type="KEGG" id="llu:AKJ09_02954"/>
<name>A0A0K1PRX8_9BACT</name>
<evidence type="ECO:0000313" key="4">
    <source>
        <dbReference type="Proteomes" id="UP000064967"/>
    </source>
</evidence>
<dbReference type="Gene3D" id="3.40.50.1820">
    <property type="entry name" value="alpha/beta hydrolase"/>
    <property type="match status" value="1"/>
</dbReference>
<sequence>MISRKAFPSALFLLASACARHASTTPEPVDAQAPAKTQPAQASSPARELTNHPWIVELSDETDGGKTSLGFVTVPLGAREPRPIVVALHGGGDRPEWACGEWRGIANAYPFIVCPRGPGSSKYGLSWSHPADTKPRVARTLEATRKVFGDWIHDGPMVLVGFSRGASQAAQLAQEAPATYRRVALSESAYDPDTVMNFAASWVKGGGERGLFSCTTTGCEAAYRNAAKNVRKRGAHARLNIAGTNRHGIWDTVVQSVSRDWPWLVEGLDGWSGYTPAETEEPLPGRTEDFD</sequence>
<dbReference type="AlphaFoldDB" id="A0A0K1PRX8"/>
<protein>
    <submittedName>
        <fullName evidence="3">Uncharacterized protein</fullName>
    </submittedName>
</protein>
<proteinExistence type="predicted"/>
<reference evidence="3 4" key="1">
    <citation type="submission" date="2015-08" db="EMBL/GenBank/DDBJ databases">
        <authorList>
            <person name="Babu N.S."/>
            <person name="Beckwith C.J."/>
            <person name="Beseler K.G."/>
            <person name="Brison A."/>
            <person name="Carone J.V."/>
            <person name="Caskin T.P."/>
            <person name="Diamond M."/>
            <person name="Durham M.E."/>
            <person name="Foxe J.M."/>
            <person name="Go M."/>
            <person name="Henderson B.A."/>
            <person name="Jones I.B."/>
            <person name="McGettigan J.A."/>
            <person name="Micheletti S.J."/>
            <person name="Nasrallah M.E."/>
            <person name="Ortiz D."/>
            <person name="Piller C.R."/>
            <person name="Privatt S.R."/>
            <person name="Schneider S.L."/>
            <person name="Sharp S."/>
            <person name="Smith T.C."/>
            <person name="Stanton J.D."/>
            <person name="Ullery H.E."/>
            <person name="Wilson R.J."/>
            <person name="Serrano M.G."/>
            <person name="Buck G."/>
            <person name="Lee V."/>
            <person name="Wang Y."/>
            <person name="Carvalho R."/>
            <person name="Voegtly L."/>
            <person name="Shi R."/>
            <person name="Duckworth R."/>
            <person name="Johnson A."/>
            <person name="Loviza R."/>
            <person name="Walstead R."/>
            <person name="Shah Z."/>
            <person name="Kiflezghi M."/>
            <person name="Wade K."/>
            <person name="Ball S.L."/>
            <person name="Bradley K.W."/>
            <person name="Asai D.J."/>
            <person name="Bowman C.A."/>
            <person name="Russell D.A."/>
            <person name="Pope W.H."/>
            <person name="Jacobs-Sera D."/>
            <person name="Hendrix R.W."/>
            <person name="Hatfull G.F."/>
        </authorList>
    </citation>
    <scope>NUCLEOTIDE SEQUENCE [LARGE SCALE GENOMIC DNA]</scope>
    <source>
        <strain evidence="3 4">DSM 27648</strain>
    </source>
</reference>
<dbReference type="STRING" id="1391654.AKJ09_02954"/>
<gene>
    <name evidence="3" type="ORF">AKJ09_02954</name>
</gene>
<dbReference type="OrthoDB" id="5510472at2"/>
<feature type="region of interest" description="Disordered" evidence="1">
    <location>
        <begin position="25"/>
        <end position="52"/>
    </location>
</feature>
<evidence type="ECO:0000313" key="3">
    <source>
        <dbReference type="EMBL" id="AKU96290.1"/>
    </source>
</evidence>
<feature type="chain" id="PRO_5005465923" evidence="2">
    <location>
        <begin position="23"/>
        <end position="291"/>
    </location>
</feature>